<dbReference type="SUPFAM" id="SSF48498">
    <property type="entry name" value="Tetracyclin repressor-like, C-terminal domain"/>
    <property type="match status" value="1"/>
</dbReference>
<sequence length="206" mass="21849">MATKQRGRPRAFDRDAALDKALRAFWERGYEAVSIAELTREIGIGAPSLYAAFGDKKALFDAALEVYGHSRNGTFINRALDEEPTARAAIARILREAAEGYTAPGQPKGCMVVSAGINTTTPEVAAELREMRNGNIGLLAERIQQDIAAGLLPPTTDAAGLARFVGAVIQGMSTQARDGASTQELEQVADAALRAWPAAEEIPPGA</sequence>
<dbReference type="InterPro" id="IPR001647">
    <property type="entry name" value="HTH_TetR"/>
</dbReference>
<dbReference type="AlphaFoldDB" id="A0A6G4UB37"/>
<organism evidence="6 7">
    <name type="scientific">Streptomyces coryli</name>
    <dbReference type="NCBI Taxonomy" id="1128680"/>
    <lineage>
        <taxon>Bacteria</taxon>
        <taxon>Bacillati</taxon>
        <taxon>Actinomycetota</taxon>
        <taxon>Actinomycetes</taxon>
        <taxon>Kitasatosporales</taxon>
        <taxon>Streptomycetaceae</taxon>
        <taxon>Streptomyces</taxon>
    </lineage>
</organism>
<dbReference type="Pfam" id="PF16925">
    <property type="entry name" value="TetR_C_13"/>
    <property type="match status" value="1"/>
</dbReference>
<evidence type="ECO:0000256" key="4">
    <source>
        <dbReference type="PROSITE-ProRule" id="PRU00335"/>
    </source>
</evidence>
<keyword evidence="1" id="KW-0805">Transcription regulation</keyword>
<evidence type="ECO:0000313" key="6">
    <source>
        <dbReference type="EMBL" id="NGN68896.1"/>
    </source>
</evidence>
<keyword evidence="2 4" id="KW-0238">DNA-binding</keyword>
<dbReference type="InterPro" id="IPR036271">
    <property type="entry name" value="Tet_transcr_reg_TetR-rel_C_sf"/>
</dbReference>
<name>A0A6G4UB37_9ACTN</name>
<proteinExistence type="predicted"/>
<gene>
    <name evidence="6" type="ORF">G5C51_34010</name>
</gene>
<evidence type="ECO:0000256" key="3">
    <source>
        <dbReference type="ARBA" id="ARBA00023163"/>
    </source>
</evidence>
<dbReference type="Proteomes" id="UP000481583">
    <property type="component" value="Unassembled WGS sequence"/>
</dbReference>
<protein>
    <submittedName>
        <fullName evidence="6">TetR/AcrR family transcriptional regulator</fullName>
    </submittedName>
</protein>
<evidence type="ECO:0000259" key="5">
    <source>
        <dbReference type="PROSITE" id="PS50977"/>
    </source>
</evidence>
<dbReference type="PANTHER" id="PTHR47506">
    <property type="entry name" value="TRANSCRIPTIONAL REGULATORY PROTEIN"/>
    <property type="match status" value="1"/>
</dbReference>
<comment type="caution">
    <text evidence="6">The sequence shown here is derived from an EMBL/GenBank/DDBJ whole genome shotgun (WGS) entry which is preliminary data.</text>
</comment>
<keyword evidence="3" id="KW-0804">Transcription</keyword>
<accession>A0A6G4UB37</accession>
<dbReference type="RefSeq" id="WP_165243288.1">
    <property type="nucleotide sequence ID" value="NZ_JAAKZV010000240.1"/>
</dbReference>
<reference evidence="6 7" key="1">
    <citation type="submission" date="2020-02" db="EMBL/GenBank/DDBJ databases">
        <title>Whole-genome analyses of novel actinobacteria.</title>
        <authorList>
            <person name="Sahin N."/>
        </authorList>
    </citation>
    <scope>NUCLEOTIDE SEQUENCE [LARGE SCALE GENOMIC DNA]</scope>
    <source>
        <strain evidence="6 7">A7024</strain>
    </source>
</reference>
<dbReference type="InterPro" id="IPR009057">
    <property type="entry name" value="Homeodomain-like_sf"/>
</dbReference>
<dbReference type="PANTHER" id="PTHR47506:SF1">
    <property type="entry name" value="HTH-TYPE TRANSCRIPTIONAL REGULATOR YJDC"/>
    <property type="match status" value="1"/>
</dbReference>
<dbReference type="Gene3D" id="1.10.10.60">
    <property type="entry name" value="Homeodomain-like"/>
    <property type="match status" value="1"/>
</dbReference>
<dbReference type="Pfam" id="PF00440">
    <property type="entry name" value="TetR_N"/>
    <property type="match status" value="1"/>
</dbReference>
<keyword evidence="7" id="KW-1185">Reference proteome</keyword>
<evidence type="ECO:0000256" key="1">
    <source>
        <dbReference type="ARBA" id="ARBA00023015"/>
    </source>
</evidence>
<dbReference type="InterPro" id="IPR023772">
    <property type="entry name" value="DNA-bd_HTH_TetR-type_CS"/>
</dbReference>
<dbReference type="PROSITE" id="PS01081">
    <property type="entry name" value="HTH_TETR_1"/>
    <property type="match status" value="1"/>
</dbReference>
<dbReference type="EMBL" id="JAAKZV010000240">
    <property type="protein sequence ID" value="NGN68896.1"/>
    <property type="molecule type" value="Genomic_DNA"/>
</dbReference>
<evidence type="ECO:0000313" key="7">
    <source>
        <dbReference type="Proteomes" id="UP000481583"/>
    </source>
</evidence>
<dbReference type="Gene3D" id="1.10.357.10">
    <property type="entry name" value="Tetracycline Repressor, domain 2"/>
    <property type="match status" value="1"/>
</dbReference>
<dbReference type="SUPFAM" id="SSF46689">
    <property type="entry name" value="Homeodomain-like"/>
    <property type="match status" value="1"/>
</dbReference>
<dbReference type="GO" id="GO:0003677">
    <property type="term" value="F:DNA binding"/>
    <property type="evidence" value="ECO:0007669"/>
    <property type="project" value="UniProtKB-UniRule"/>
</dbReference>
<feature type="DNA-binding region" description="H-T-H motif" evidence="4">
    <location>
        <begin position="34"/>
        <end position="53"/>
    </location>
</feature>
<dbReference type="PROSITE" id="PS50977">
    <property type="entry name" value="HTH_TETR_2"/>
    <property type="match status" value="1"/>
</dbReference>
<dbReference type="InterPro" id="IPR011075">
    <property type="entry name" value="TetR_C"/>
</dbReference>
<feature type="domain" description="HTH tetR-type" evidence="5">
    <location>
        <begin position="11"/>
        <end position="71"/>
    </location>
</feature>
<evidence type="ECO:0000256" key="2">
    <source>
        <dbReference type="ARBA" id="ARBA00023125"/>
    </source>
</evidence>